<gene>
    <name evidence="1" type="ORF">FYJ58_07555</name>
</gene>
<dbReference type="InterPro" id="IPR008792">
    <property type="entry name" value="PQQD"/>
</dbReference>
<accession>A0A6L5Y0N1</accession>
<evidence type="ECO:0000313" key="1">
    <source>
        <dbReference type="EMBL" id="MSS63733.1"/>
    </source>
</evidence>
<organism evidence="1 2">
    <name type="scientific">Velocimicrobium porci</name>
    <dbReference type="NCBI Taxonomy" id="2606634"/>
    <lineage>
        <taxon>Bacteria</taxon>
        <taxon>Bacillati</taxon>
        <taxon>Bacillota</taxon>
        <taxon>Clostridia</taxon>
        <taxon>Lachnospirales</taxon>
        <taxon>Lachnospiraceae</taxon>
        <taxon>Velocimicrobium</taxon>
    </lineage>
</organism>
<proteinExistence type="predicted"/>
<dbReference type="InterPro" id="IPR041881">
    <property type="entry name" value="PqqD_sf"/>
</dbReference>
<sequence>MKKKKESSKNYLALCPCWKEGLDWSVDEEGIVTLNIENKGFFNRLAQKLFRKPKVSYIHLDAFGSFIWPLLDGKTTIIELGKKVEAHFGDEASPLYERLAKFFQILDSYHFIEMK</sequence>
<dbReference type="Gene3D" id="1.10.10.1150">
    <property type="entry name" value="Coenzyme PQQ synthesis protein D (PqqD)"/>
    <property type="match status" value="1"/>
</dbReference>
<dbReference type="AlphaFoldDB" id="A0A6L5Y0N1"/>
<dbReference type="Proteomes" id="UP000482209">
    <property type="component" value="Unassembled WGS sequence"/>
</dbReference>
<name>A0A6L5Y0N1_9FIRM</name>
<comment type="caution">
    <text evidence="1">The sequence shown here is derived from an EMBL/GenBank/DDBJ whole genome shotgun (WGS) entry which is preliminary data.</text>
</comment>
<dbReference type="EMBL" id="VUMT01000009">
    <property type="protein sequence ID" value="MSS63733.1"/>
    <property type="molecule type" value="Genomic_DNA"/>
</dbReference>
<evidence type="ECO:0000313" key="2">
    <source>
        <dbReference type="Proteomes" id="UP000482209"/>
    </source>
</evidence>
<reference evidence="1 2" key="1">
    <citation type="submission" date="2019-08" db="EMBL/GenBank/DDBJ databases">
        <title>In-depth cultivation of the pig gut microbiome towards novel bacterial diversity and tailored functional studies.</title>
        <authorList>
            <person name="Wylensek D."/>
            <person name="Hitch T.C.A."/>
            <person name="Clavel T."/>
        </authorList>
    </citation>
    <scope>NUCLEOTIDE SEQUENCE [LARGE SCALE GENOMIC DNA]</scope>
    <source>
        <strain evidence="1 2">WCA-693-APC-MOT-I</strain>
    </source>
</reference>
<keyword evidence="2" id="KW-1185">Reference proteome</keyword>
<protein>
    <submittedName>
        <fullName evidence="1">PqqD family protein</fullName>
    </submittedName>
</protein>
<dbReference type="Pfam" id="PF05402">
    <property type="entry name" value="PqqD"/>
    <property type="match status" value="1"/>
</dbReference>